<accession>A0A1U7H900</accession>
<dbReference type="InterPro" id="IPR050087">
    <property type="entry name" value="AON_synthase_class-II"/>
</dbReference>
<evidence type="ECO:0000256" key="2">
    <source>
        <dbReference type="ARBA" id="ARBA00022679"/>
    </source>
</evidence>
<dbReference type="STRING" id="1921803.NIES593_20330"/>
<dbReference type="GO" id="GO:0030170">
    <property type="term" value="F:pyridoxal phosphate binding"/>
    <property type="evidence" value="ECO:0007669"/>
    <property type="project" value="InterPro"/>
</dbReference>
<gene>
    <name evidence="4" type="ORF">NIES593_20330</name>
</gene>
<evidence type="ECO:0000313" key="5">
    <source>
        <dbReference type="Proteomes" id="UP000186868"/>
    </source>
</evidence>
<comment type="cofactor">
    <cofactor evidence="1">
        <name>pyridoxal 5'-phosphate</name>
        <dbReference type="ChEBI" id="CHEBI:597326"/>
    </cofactor>
</comment>
<proteinExistence type="predicted"/>
<name>A0A1U7H900_9CYAN</name>
<evidence type="ECO:0000256" key="1">
    <source>
        <dbReference type="ARBA" id="ARBA00001933"/>
    </source>
</evidence>
<evidence type="ECO:0000259" key="3">
    <source>
        <dbReference type="Pfam" id="PF00155"/>
    </source>
</evidence>
<protein>
    <recommendedName>
        <fullName evidence="3">Aminotransferase class I/classII large domain-containing protein</fullName>
    </recommendedName>
</protein>
<dbReference type="SUPFAM" id="SSF53383">
    <property type="entry name" value="PLP-dependent transferases"/>
    <property type="match status" value="1"/>
</dbReference>
<sequence length="407" mass="46054">MSQIKHHKYLNIVEQYMTKGIQKGYCYLSVEDDELNGRTIKIHGQDLINFGSGSYLGLETDRRLIDGAIEGALRYGTQFSSSRAYVASGQHSELEALLAQIFNVSADCVIVLPSTTLAHMSAIPVTIESKDVIVLDRHVHNTVRMAVNLLKSLENSVEAIEIPHNRLDILEQKIKELRNRASRIWYMIDGIYSMHGDISPLKTLEDMLNDYEQLYVYVDDAHGMSWKRISGRGYTLDTIKLHSKMVIATSLNKSFGAAGGALVFPEKKWSQRVRTCGEPLIFTGPIQPPLLGACIASAKVHLSDEIRTLQSDLLTRIKYCNELLKKYNVPIEESIAPIFFVRVGKRDKTRFLAENLRRDGYYFNVATFPAVSPERTGIRFTVTLHHSLEDIQNLIEAIASYLKEFDR</sequence>
<comment type="caution">
    <text evidence="4">The sequence shown here is derived from an EMBL/GenBank/DDBJ whole genome shotgun (WGS) entry which is preliminary data.</text>
</comment>
<dbReference type="AlphaFoldDB" id="A0A1U7H900"/>
<dbReference type="InterPro" id="IPR015421">
    <property type="entry name" value="PyrdxlP-dep_Trfase_major"/>
</dbReference>
<dbReference type="PANTHER" id="PTHR13693">
    <property type="entry name" value="CLASS II AMINOTRANSFERASE/8-AMINO-7-OXONONANOATE SYNTHASE"/>
    <property type="match status" value="1"/>
</dbReference>
<keyword evidence="5" id="KW-1185">Reference proteome</keyword>
<keyword evidence="2" id="KW-0808">Transferase</keyword>
<reference evidence="4 5" key="1">
    <citation type="submission" date="2016-11" db="EMBL/GenBank/DDBJ databases">
        <title>Draft Genome Sequences of Nine Cyanobacterial Strains from Diverse Habitats.</title>
        <authorList>
            <person name="Zhu T."/>
            <person name="Hou S."/>
            <person name="Lu X."/>
            <person name="Hess W.R."/>
        </authorList>
    </citation>
    <scope>NUCLEOTIDE SEQUENCE [LARGE SCALE GENOMIC DNA]</scope>
    <source>
        <strain evidence="4 5">NIES-593</strain>
    </source>
</reference>
<dbReference type="GO" id="GO:0016740">
    <property type="term" value="F:transferase activity"/>
    <property type="evidence" value="ECO:0007669"/>
    <property type="project" value="UniProtKB-KW"/>
</dbReference>
<dbReference type="Proteomes" id="UP000186868">
    <property type="component" value="Unassembled WGS sequence"/>
</dbReference>
<evidence type="ECO:0000313" key="4">
    <source>
        <dbReference type="EMBL" id="OKH19899.1"/>
    </source>
</evidence>
<dbReference type="Gene3D" id="3.90.1150.10">
    <property type="entry name" value="Aspartate Aminotransferase, domain 1"/>
    <property type="match status" value="1"/>
</dbReference>
<dbReference type="Gene3D" id="3.40.640.10">
    <property type="entry name" value="Type I PLP-dependent aspartate aminotransferase-like (Major domain)"/>
    <property type="match status" value="1"/>
</dbReference>
<dbReference type="EMBL" id="MRCB01000036">
    <property type="protein sequence ID" value="OKH19899.1"/>
    <property type="molecule type" value="Genomic_DNA"/>
</dbReference>
<dbReference type="Pfam" id="PF00155">
    <property type="entry name" value="Aminotran_1_2"/>
    <property type="match status" value="1"/>
</dbReference>
<dbReference type="InterPro" id="IPR004839">
    <property type="entry name" value="Aminotransferase_I/II_large"/>
</dbReference>
<organism evidence="4 5">
    <name type="scientific">Hydrococcus rivularis NIES-593</name>
    <dbReference type="NCBI Taxonomy" id="1921803"/>
    <lineage>
        <taxon>Bacteria</taxon>
        <taxon>Bacillati</taxon>
        <taxon>Cyanobacteriota</taxon>
        <taxon>Cyanophyceae</taxon>
        <taxon>Pleurocapsales</taxon>
        <taxon>Hydrococcaceae</taxon>
        <taxon>Hydrococcus</taxon>
    </lineage>
</organism>
<dbReference type="InterPro" id="IPR015422">
    <property type="entry name" value="PyrdxlP-dep_Trfase_small"/>
</dbReference>
<feature type="domain" description="Aminotransferase class I/classII large" evidence="3">
    <location>
        <begin position="46"/>
        <end position="398"/>
    </location>
</feature>
<dbReference type="InterPro" id="IPR015424">
    <property type="entry name" value="PyrdxlP-dep_Trfase"/>
</dbReference>